<gene>
    <name evidence="2" type="ORF">GCM10009092_37620</name>
</gene>
<evidence type="ECO:0000313" key="2">
    <source>
        <dbReference type="EMBL" id="GAA0369816.1"/>
    </source>
</evidence>
<sequence>MTKRLTKSLIAAGLLAFGGAAQAATITFDDTSLGGDNIFDFDSISLLSFATSVTVEDTDLSGDLTGLNEFMEFSLTGTVSFNTESGTTQTPIDPTITGLNTEYQLFFDLTVSGMTSFAIGVDAFGNPQLAGVVSFENVSSLMEFYYDPDMAPGLQGGATLLSSDSLVGSNGCSVVSSSTVAAGDVLGSCLLTSDFSPIAGIFAHNGTDLNSLIGVTPLTVEFDINVDEFAPALSFIFPGGAGTSQTFSVQHDGSARILVPEPAGIAILGLGLFAMGMVRRRS</sequence>
<keyword evidence="3" id="KW-1185">Reference proteome</keyword>
<evidence type="ECO:0000256" key="1">
    <source>
        <dbReference type="SAM" id="SignalP"/>
    </source>
</evidence>
<feature type="signal peptide" evidence="1">
    <location>
        <begin position="1"/>
        <end position="23"/>
    </location>
</feature>
<dbReference type="EMBL" id="BAAAEI010000023">
    <property type="protein sequence ID" value="GAA0369816.1"/>
    <property type="molecule type" value="Genomic_DNA"/>
</dbReference>
<comment type="caution">
    <text evidence="2">The sequence shown here is derived from an EMBL/GenBank/DDBJ whole genome shotgun (WGS) entry which is preliminary data.</text>
</comment>
<keyword evidence="1" id="KW-0732">Signal</keyword>
<evidence type="ECO:0008006" key="4">
    <source>
        <dbReference type="Google" id="ProtNLM"/>
    </source>
</evidence>
<accession>A0ABP3HJC8</accession>
<evidence type="ECO:0000313" key="3">
    <source>
        <dbReference type="Proteomes" id="UP001501757"/>
    </source>
</evidence>
<dbReference type="RefSeq" id="WP_343847034.1">
    <property type="nucleotide sequence ID" value="NZ_BAAAEI010000023.1"/>
</dbReference>
<name>A0ABP3HJC8_9ALTE</name>
<protein>
    <recommendedName>
        <fullName evidence="4">PEP-CTERM protein-sorting domain-containing protein</fullName>
    </recommendedName>
</protein>
<dbReference type="InterPro" id="IPR013424">
    <property type="entry name" value="Ice-binding_C"/>
</dbReference>
<organism evidence="2 3">
    <name type="scientific">Bowmanella denitrificans</name>
    <dbReference type="NCBI Taxonomy" id="366582"/>
    <lineage>
        <taxon>Bacteria</taxon>
        <taxon>Pseudomonadati</taxon>
        <taxon>Pseudomonadota</taxon>
        <taxon>Gammaproteobacteria</taxon>
        <taxon>Alteromonadales</taxon>
        <taxon>Alteromonadaceae</taxon>
        <taxon>Bowmanella</taxon>
    </lineage>
</organism>
<proteinExistence type="predicted"/>
<dbReference type="NCBIfam" id="TIGR02595">
    <property type="entry name" value="PEP_CTERM"/>
    <property type="match status" value="1"/>
</dbReference>
<feature type="chain" id="PRO_5045784620" description="PEP-CTERM protein-sorting domain-containing protein" evidence="1">
    <location>
        <begin position="24"/>
        <end position="282"/>
    </location>
</feature>
<reference evidence="3" key="1">
    <citation type="journal article" date="2019" name="Int. J. Syst. Evol. Microbiol.">
        <title>The Global Catalogue of Microorganisms (GCM) 10K type strain sequencing project: providing services to taxonomists for standard genome sequencing and annotation.</title>
        <authorList>
            <consortium name="The Broad Institute Genomics Platform"/>
            <consortium name="The Broad Institute Genome Sequencing Center for Infectious Disease"/>
            <person name="Wu L."/>
            <person name="Ma J."/>
        </authorList>
    </citation>
    <scope>NUCLEOTIDE SEQUENCE [LARGE SCALE GENOMIC DNA]</scope>
    <source>
        <strain evidence="3">JCM 13378</strain>
    </source>
</reference>
<dbReference type="Proteomes" id="UP001501757">
    <property type="component" value="Unassembled WGS sequence"/>
</dbReference>